<dbReference type="InterPro" id="IPR011032">
    <property type="entry name" value="GroES-like_sf"/>
</dbReference>
<feature type="domain" description="Alcohol dehydrogenase-like N-terminal" evidence="7">
    <location>
        <begin position="25"/>
        <end position="144"/>
    </location>
</feature>
<evidence type="ECO:0000256" key="3">
    <source>
        <dbReference type="ARBA" id="ARBA00022833"/>
    </source>
</evidence>
<protein>
    <submittedName>
        <fullName evidence="8">Glutathione-dependent formaldehyde dehydrogenase</fullName>
    </submittedName>
</protein>
<dbReference type="InterPro" id="IPR013149">
    <property type="entry name" value="ADH-like_C"/>
</dbReference>
<dbReference type="Gene3D" id="3.90.180.10">
    <property type="entry name" value="Medium-chain alcohol dehydrogenases, catalytic domain"/>
    <property type="match status" value="1"/>
</dbReference>
<keyword evidence="3 5" id="KW-0862">Zinc</keyword>
<dbReference type="PANTHER" id="PTHR42813">
    <property type="entry name" value="ZINC-TYPE ALCOHOL DEHYDROGENASE-LIKE"/>
    <property type="match status" value="1"/>
</dbReference>
<dbReference type="InterPro" id="IPR036291">
    <property type="entry name" value="NAD(P)-bd_dom_sf"/>
</dbReference>
<keyword evidence="2 5" id="KW-0479">Metal-binding</keyword>
<evidence type="ECO:0000256" key="1">
    <source>
        <dbReference type="ARBA" id="ARBA00001947"/>
    </source>
</evidence>
<evidence type="ECO:0000313" key="9">
    <source>
        <dbReference type="Proteomes" id="UP000274907"/>
    </source>
</evidence>
<dbReference type="GO" id="GO:0008270">
    <property type="term" value="F:zinc ion binding"/>
    <property type="evidence" value="ECO:0007669"/>
    <property type="project" value="InterPro"/>
</dbReference>
<accession>A0A3S0BJ88</accession>
<dbReference type="SUPFAM" id="SSF51735">
    <property type="entry name" value="NAD(P)-binding Rossmann-fold domains"/>
    <property type="match status" value="1"/>
</dbReference>
<dbReference type="CDD" id="cd08283">
    <property type="entry name" value="FDH_like_1"/>
    <property type="match status" value="1"/>
</dbReference>
<dbReference type="OrthoDB" id="241504at2"/>
<proteinExistence type="inferred from homology"/>
<dbReference type="PANTHER" id="PTHR42813:SF2">
    <property type="entry name" value="DEHYDROGENASE, ZINC-CONTAINING, PUTATIVE (AFU_ORTHOLOGUE AFUA_2G02810)-RELATED"/>
    <property type="match status" value="1"/>
</dbReference>
<sequence>MKAVTWQGKRKVSVDSVPDPVLQEDNDAIIEVTSTAICGSDLHLYEVLGPFMDEGDIIGHEPMGRVVEAGPASNLSVGDRVVVPFAIACGSCWMCDRSLYSQCETTQVRDQDSGARLFGYSRLYGSVPGAQAQYLRVPHANFGPVKIGEELPDHRYLFLSDVIPTAWQAVQYAGVGRGDTLAIIGLGPIGQMAARIGRHLGARVFGIDPVPERRAMAARHGVEVFDTTGDTNDHIRELTQGRGPDGVVDAVGMEAHGSPIAKAAHTAVGMLPDAAGRALMEHAGVDRLAALYSSIDLVRRGGTVSLSGVYGGQASPLPMLTLFDKQIQLRMGQANVKAWMDDVLPLVEDPDDPLGTEDLVTHRLPIDQAPEAYEMFQKKTDGCIKVVLDPHA</sequence>
<comment type="similarity">
    <text evidence="5">Belongs to the zinc-containing alcohol dehydrogenase family.</text>
</comment>
<dbReference type="PROSITE" id="PS00059">
    <property type="entry name" value="ADH_ZINC"/>
    <property type="match status" value="1"/>
</dbReference>
<dbReference type="Proteomes" id="UP000274907">
    <property type="component" value="Unassembled WGS sequence"/>
</dbReference>
<evidence type="ECO:0000256" key="2">
    <source>
        <dbReference type="ARBA" id="ARBA00022723"/>
    </source>
</evidence>
<dbReference type="EMBL" id="RXHJ01000002">
    <property type="protein sequence ID" value="RSZ65497.1"/>
    <property type="molecule type" value="Genomic_DNA"/>
</dbReference>
<dbReference type="GO" id="GO:0016491">
    <property type="term" value="F:oxidoreductase activity"/>
    <property type="evidence" value="ECO:0007669"/>
    <property type="project" value="UniProtKB-KW"/>
</dbReference>
<keyword evidence="4" id="KW-0560">Oxidoreductase</keyword>
<dbReference type="SUPFAM" id="SSF50129">
    <property type="entry name" value="GroES-like"/>
    <property type="match status" value="1"/>
</dbReference>
<comment type="cofactor">
    <cofactor evidence="1 5">
        <name>Zn(2+)</name>
        <dbReference type="ChEBI" id="CHEBI:29105"/>
    </cofactor>
</comment>
<comment type="caution">
    <text evidence="8">The sequence shown here is derived from an EMBL/GenBank/DDBJ whole genome shotgun (WGS) entry which is preliminary data.</text>
</comment>
<reference evidence="8 9" key="1">
    <citation type="submission" date="2018-12" db="EMBL/GenBank/DDBJ databases">
        <title>YIM 101343 draft genome.</title>
        <authorList>
            <person name="Chen X."/>
        </authorList>
    </citation>
    <scope>NUCLEOTIDE SEQUENCE [LARGE SCALE GENOMIC DNA]</scope>
    <source>
        <strain evidence="8 9">YIM 101343</strain>
    </source>
</reference>
<dbReference type="Pfam" id="PF08240">
    <property type="entry name" value="ADH_N"/>
    <property type="match status" value="1"/>
</dbReference>
<dbReference type="InterPro" id="IPR002328">
    <property type="entry name" value="ADH_Zn_CS"/>
</dbReference>
<dbReference type="RefSeq" id="WP_126119593.1">
    <property type="nucleotide sequence ID" value="NZ_RXHJ01000002.1"/>
</dbReference>
<dbReference type="InterPro" id="IPR013154">
    <property type="entry name" value="ADH-like_N"/>
</dbReference>
<name>A0A3S0BJ88_9CORY</name>
<keyword evidence="9" id="KW-1185">Reference proteome</keyword>
<dbReference type="Gene3D" id="3.40.50.720">
    <property type="entry name" value="NAD(P)-binding Rossmann-like Domain"/>
    <property type="match status" value="1"/>
</dbReference>
<dbReference type="AlphaFoldDB" id="A0A3S0BJ88"/>
<evidence type="ECO:0000256" key="4">
    <source>
        <dbReference type="ARBA" id="ARBA00023002"/>
    </source>
</evidence>
<organism evidence="8 9">
    <name type="scientific">Corynebacterium hylobatis</name>
    <dbReference type="NCBI Taxonomy" id="1859290"/>
    <lineage>
        <taxon>Bacteria</taxon>
        <taxon>Bacillati</taxon>
        <taxon>Actinomycetota</taxon>
        <taxon>Actinomycetes</taxon>
        <taxon>Mycobacteriales</taxon>
        <taxon>Corynebacteriaceae</taxon>
        <taxon>Corynebacterium</taxon>
    </lineage>
</organism>
<evidence type="ECO:0000256" key="5">
    <source>
        <dbReference type="RuleBase" id="RU361277"/>
    </source>
</evidence>
<gene>
    <name evidence="8" type="ORF">EAH68_01700</name>
</gene>
<evidence type="ECO:0000259" key="6">
    <source>
        <dbReference type="Pfam" id="PF00107"/>
    </source>
</evidence>
<feature type="domain" description="Alcohol dehydrogenase-like C-terminal" evidence="6">
    <location>
        <begin position="188"/>
        <end position="254"/>
    </location>
</feature>
<evidence type="ECO:0000259" key="7">
    <source>
        <dbReference type="Pfam" id="PF08240"/>
    </source>
</evidence>
<evidence type="ECO:0000313" key="8">
    <source>
        <dbReference type="EMBL" id="RSZ65497.1"/>
    </source>
</evidence>
<dbReference type="Pfam" id="PF00107">
    <property type="entry name" value="ADH_zinc_N"/>
    <property type="match status" value="1"/>
</dbReference>